<accession>A0A1H8QNF7</accession>
<dbReference type="EMBL" id="FODV01000003">
    <property type="protein sequence ID" value="SEO55528.1"/>
    <property type="molecule type" value="Genomic_DNA"/>
</dbReference>
<protein>
    <submittedName>
        <fullName evidence="1">Uncharacterized protein</fullName>
    </submittedName>
</protein>
<dbReference type="Proteomes" id="UP000199126">
    <property type="component" value="Unassembled WGS sequence"/>
</dbReference>
<dbReference type="AlphaFoldDB" id="A0A1H8QNF7"/>
<name>A0A1H8QNF7_9EURY</name>
<sequence>MTELLACLLARHPDEFVDQSASGVVAVVAADVAGDPLPCDERFERSVGVGDDRDAPTVDCVEGRPVERVEVVDEEAVGVEGDECSRHLCRGPFDHRDGVAVGEKIRDRRSVGDDEHVKGV</sequence>
<proteinExistence type="predicted"/>
<reference evidence="2" key="1">
    <citation type="submission" date="2016-10" db="EMBL/GenBank/DDBJ databases">
        <authorList>
            <person name="Varghese N."/>
            <person name="Submissions S."/>
        </authorList>
    </citation>
    <scope>NUCLEOTIDE SEQUENCE [LARGE SCALE GENOMIC DNA]</scope>
    <source>
        <strain evidence="2">CGMCC 1.10121</strain>
    </source>
</reference>
<evidence type="ECO:0000313" key="2">
    <source>
        <dbReference type="Proteomes" id="UP000199126"/>
    </source>
</evidence>
<organism evidence="1 2">
    <name type="scientific">Halogranum amylolyticum</name>
    <dbReference type="NCBI Taxonomy" id="660520"/>
    <lineage>
        <taxon>Archaea</taxon>
        <taxon>Methanobacteriati</taxon>
        <taxon>Methanobacteriota</taxon>
        <taxon>Stenosarchaea group</taxon>
        <taxon>Halobacteria</taxon>
        <taxon>Halobacteriales</taxon>
        <taxon>Haloferacaceae</taxon>
    </lineage>
</organism>
<evidence type="ECO:0000313" key="1">
    <source>
        <dbReference type="EMBL" id="SEO55528.1"/>
    </source>
</evidence>
<keyword evidence="2" id="KW-1185">Reference proteome</keyword>
<gene>
    <name evidence="1" type="ORF">SAMN04487948_103209</name>
</gene>